<feature type="compositionally biased region" description="Basic residues" evidence="1">
    <location>
        <begin position="50"/>
        <end position="60"/>
    </location>
</feature>
<protein>
    <submittedName>
        <fullName evidence="2">Uncharacterized protein</fullName>
    </submittedName>
</protein>
<gene>
    <name evidence="2" type="ORF">AAF712_004315</name>
</gene>
<feature type="compositionally biased region" description="Pro residues" evidence="1">
    <location>
        <begin position="252"/>
        <end position="265"/>
    </location>
</feature>
<comment type="caution">
    <text evidence="2">The sequence shown here is derived from an EMBL/GenBank/DDBJ whole genome shotgun (WGS) entry which is preliminary data.</text>
</comment>
<feature type="compositionally biased region" description="Basic and acidic residues" evidence="1">
    <location>
        <begin position="179"/>
        <end position="188"/>
    </location>
</feature>
<feature type="compositionally biased region" description="Basic and acidic residues" evidence="1">
    <location>
        <begin position="328"/>
        <end position="341"/>
    </location>
</feature>
<proteinExistence type="predicted"/>
<evidence type="ECO:0000313" key="3">
    <source>
        <dbReference type="Proteomes" id="UP001437256"/>
    </source>
</evidence>
<feature type="region of interest" description="Disordered" evidence="1">
    <location>
        <begin position="36"/>
        <end position="77"/>
    </location>
</feature>
<dbReference type="EMBL" id="JBBXMP010000017">
    <property type="protein sequence ID" value="KAL0068600.1"/>
    <property type="molecule type" value="Genomic_DNA"/>
</dbReference>
<feature type="compositionally biased region" description="Low complexity" evidence="1">
    <location>
        <begin position="144"/>
        <end position="159"/>
    </location>
</feature>
<evidence type="ECO:0000313" key="2">
    <source>
        <dbReference type="EMBL" id="KAL0068600.1"/>
    </source>
</evidence>
<feature type="region of interest" description="Disordered" evidence="1">
    <location>
        <begin position="175"/>
        <end position="363"/>
    </location>
</feature>
<sequence length="363" mass="39535">MSLNEPLTTSNDKKPSSSLISIVAIGVLWLFPSALGEPKSPTADDLQRITRQKRESRRKSAPPALSSSRSKSYQGSPAANPVIIVPVVVAPTGDSPPSSSSRRVYFLEPQTKPRSSRRYSAPAEEHLAVDCRTPILQIPEDVSPRSSSSTLVQVSSTSSHHTAILDTCEEVIESADSDTSSKRSDSRSKQSRFLLGRFKGRWARRPSTSPETSAAPAEDPPPILTKPSRRTSLGISPPWLITKPRTTIDLSTPPPASPVEPPSRPQTPTMSEALFSRPSRKVSASEKANRRSSLPQRTQPYAYPYFAEPPSAPGQRSSIDSPAEYLTAEERGRREVRERNARVQASLGLGQRPPTRRSTSAVA</sequence>
<organism evidence="2 3">
    <name type="scientific">Marasmius tenuissimus</name>
    <dbReference type="NCBI Taxonomy" id="585030"/>
    <lineage>
        <taxon>Eukaryota</taxon>
        <taxon>Fungi</taxon>
        <taxon>Dikarya</taxon>
        <taxon>Basidiomycota</taxon>
        <taxon>Agaricomycotina</taxon>
        <taxon>Agaricomycetes</taxon>
        <taxon>Agaricomycetidae</taxon>
        <taxon>Agaricales</taxon>
        <taxon>Marasmiineae</taxon>
        <taxon>Marasmiaceae</taxon>
        <taxon>Marasmius</taxon>
    </lineage>
</organism>
<name>A0ABR3A524_9AGAR</name>
<evidence type="ECO:0000256" key="1">
    <source>
        <dbReference type="SAM" id="MobiDB-lite"/>
    </source>
</evidence>
<feature type="region of interest" description="Disordered" evidence="1">
    <location>
        <begin position="139"/>
        <end position="160"/>
    </location>
</feature>
<reference evidence="2 3" key="1">
    <citation type="submission" date="2024-05" db="EMBL/GenBank/DDBJ databases">
        <title>A draft genome resource for the thread blight pathogen Marasmius tenuissimus strain MS-2.</title>
        <authorList>
            <person name="Yulfo-Soto G.E."/>
            <person name="Baruah I.K."/>
            <person name="Amoako-Attah I."/>
            <person name="Bukari Y."/>
            <person name="Meinhardt L.W."/>
            <person name="Bailey B.A."/>
            <person name="Cohen S.P."/>
        </authorList>
    </citation>
    <scope>NUCLEOTIDE SEQUENCE [LARGE SCALE GENOMIC DNA]</scope>
    <source>
        <strain evidence="2 3">MS-2</strain>
    </source>
</reference>
<keyword evidence="3" id="KW-1185">Reference proteome</keyword>
<dbReference type="Proteomes" id="UP001437256">
    <property type="component" value="Unassembled WGS sequence"/>
</dbReference>
<accession>A0ABR3A524</accession>
<feature type="compositionally biased region" description="Polar residues" evidence="1">
    <location>
        <begin position="65"/>
        <end position="75"/>
    </location>
</feature>
<feature type="region of interest" description="Disordered" evidence="1">
    <location>
        <begin position="93"/>
        <end position="123"/>
    </location>
</feature>